<name>A0A0B6ZS04_9EUPU</name>
<dbReference type="AlphaFoldDB" id="A0A0B6ZS04"/>
<gene>
    <name evidence="2" type="primary">ORF74878</name>
</gene>
<evidence type="ECO:0000256" key="1">
    <source>
        <dbReference type="SAM" id="MobiDB-lite"/>
    </source>
</evidence>
<accession>A0A0B6ZS04</accession>
<feature type="non-terminal residue" evidence="2">
    <location>
        <position position="1"/>
    </location>
</feature>
<evidence type="ECO:0000313" key="2">
    <source>
        <dbReference type="EMBL" id="CEK70606.1"/>
    </source>
</evidence>
<feature type="compositionally biased region" description="Basic and acidic residues" evidence="1">
    <location>
        <begin position="106"/>
        <end position="121"/>
    </location>
</feature>
<feature type="compositionally biased region" description="Acidic residues" evidence="1">
    <location>
        <begin position="83"/>
        <end position="98"/>
    </location>
</feature>
<feature type="compositionally biased region" description="Basic and acidic residues" evidence="1">
    <location>
        <begin position="73"/>
        <end position="82"/>
    </location>
</feature>
<feature type="non-terminal residue" evidence="2">
    <location>
        <position position="152"/>
    </location>
</feature>
<dbReference type="EMBL" id="HACG01023741">
    <property type="protein sequence ID" value="CEK70606.1"/>
    <property type="molecule type" value="Transcribed_RNA"/>
</dbReference>
<sequence>AAASECADLDLEIQCSLNDQELVLVANSCEDCSKGASYEEAFQGPHKWRRQLRHVPSKRSKKTQQSEESENDQESRYNRHFDDESENLNDEVYTEDLDQLSYSHSAEPESRNCPEGQRDQDSAVIPPWKKELLEKSSYRRMYKQSNNVTGGQ</sequence>
<feature type="compositionally biased region" description="Basic residues" evidence="1">
    <location>
        <begin position="46"/>
        <end position="62"/>
    </location>
</feature>
<protein>
    <submittedName>
        <fullName evidence="2">Uncharacterized protein</fullName>
    </submittedName>
</protein>
<reference evidence="2" key="1">
    <citation type="submission" date="2014-12" db="EMBL/GenBank/DDBJ databases">
        <title>Insight into the proteome of Arion vulgaris.</title>
        <authorList>
            <person name="Aradska J."/>
            <person name="Bulat T."/>
            <person name="Smidak R."/>
            <person name="Sarate P."/>
            <person name="Gangsoo J."/>
            <person name="Sialana F."/>
            <person name="Bilban M."/>
            <person name="Lubec G."/>
        </authorList>
    </citation>
    <scope>NUCLEOTIDE SEQUENCE</scope>
    <source>
        <tissue evidence="2">Skin</tissue>
    </source>
</reference>
<feature type="region of interest" description="Disordered" evidence="1">
    <location>
        <begin position="43"/>
        <end position="129"/>
    </location>
</feature>
<proteinExistence type="predicted"/>
<organism evidence="2">
    <name type="scientific">Arion vulgaris</name>
    <dbReference type="NCBI Taxonomy" id="1028688"/>
    <lineage>
        <taxon>Eukaryota</taxon>
        <taxon>Metazoa</taxon>
        <taxon>Spiralia</taxon>
        <taxon>Lophotrochozoa</taxon>
        <taxon>Mollusca</taxon>
        <taxon>Gastropoda</taxon>
        <taxon>Heterobranchia</taxon>
        <taxon>Euthyneura</taxon>
        <taxon>Panpulmonata</taxon>
        <taxon>Eupulmonata</taxon>
        <taxon>Stylommatophora</taxon>
        <taxon>Helicina</taxon>
        <taxon>Arionoidea</taxon>
        <taxon>Arionidae</taxon>
        <taxon>Arion</taxon>
    </lineage>
</organism>